<sequence length="75" mass="8719">MRMEFTEEIYMPCRRRGKPVFLGKASPLTLWPELVVTCNPLDHINGEWSFNKHSLQQSLERSSYSDRNNASLSFA</sequence>
<dbReference type="Proteomes" id="UP000886885">
    <property type="component" value="Chromosome 1D"/>
</dbReference>
<evidence type="ECO:0000313" key="1">
    <source>
        <dbReference type="EMBL" id="KAG6789920.1"/>
    </source>
</evidence>
<dbReference type="EMBL" id="JAAWWB010000002">
    <property type="protein sequence ID" value="KAG6789920.1"/>
    <property type="molecule type" value="Genomic_DNA"/>
</dbReference>
<accession>A0A8X8DEK4</accession>
<evidence type="ECO:0000313" key="2">
    <source>
        <dbReference type="Proteomes" id="UP000886885"/>
    </source>
</evidence>
<keyword evidence="2" id="KW-1185">Reference proteome</keyword>
<gene>
    <name evidence="1" type="ORF">POTOM_006057</name>
</gene>
<dbReference type="AlphaFoldDB" id="A0A8X8DEK4"/>
<protein>
    <submittedName>
        <fullName evidence="1">Uncharacterized protein</fullName>
    </submittedName>
</protein>
<comment type="caution">
    <text evidence="1">The sequence shown here is derived from an EMBL/GenBank/DDBJ whole genome shotgun (WGS) entry which is preliminary data.</text>
</comment>
<organism evidence="1 2">
    <name type="scientific">Populus tomentosa</name>
    <name type="common">Chinese white poplar</name>
    <dbReference type="NCBI Taxonomy" id="118781"/>
    <lineage>
        <taxon>Eukaryota</taxon>
        <taxon>Viridiplantae</taxon>
        <taxon>Streptophyta</taxon>
        <taxon>Embryophyta</taxon>
        <taxon>Tracheophyta</taxon>
        <taxon>Spermatophyta</taxon>
        <taxon>Magnoliopsida</taxon>
        <taxon>eudicotyledons</taxon>
        <taxon>Gunneridae</taxon>
        <taxon>Pentapetalae</taxon>
        <taxon>rosids</taxon>
        <taxon>fabids</taxon>
        <taxon>Malpighiales</taxon>
        <taxon>Salicaceae</taxon>
        <taxon>Saliceae</taxon>
        <taxon>Populus</taxon>
    </lineage>
</organism>
<reference evidence="1" key="1">
    <citation type="journal article" date="2020" name="bioRxiv">
        <title>Hybrid origin of Populus tomentosa Carr. identified through genome sequencing and phylogenomic analysis.</title>
        <authorList>
            <person name="An X."/>
            <person name="Gao K."/>
            <person name="Chen Z."/>
            <person name="Li J."/>
            <person name="Yang X."/>
            <person name="Yang X."/>
            <person name="Zhou J."/>
            <person name="Guo T."/>
            <person name="Zhao T."/>
            <person name="Huang S."/>
            <person name="Miao D."/>
            <person name="Khan W.U."/>
            <person name="Rao P."/>
            <person name="Ye M."/>
            <person name="Lei B."/>
            <person name="Liao W."/>
            <person name="Wang J."/>
            <person name="Ji L."/>
            <person name="Li Y."/>
            <person name="Guo B."/>
            <person name="Mustafa N.S."/>
            <person name="Li S."/>
            <person name="Yun Q."/>
            <person name="Keller S.R."/>
            <person name="Mao J."/>
            <person name="Zhang R."/>
            <person name="Strauss S.H."/>
        </authorList>
    </citation>
    <scope>NUCLEOTIDE SEQUENCE</scope>
    <source>
        <strain evidence="1">GM15</strain>
        <tissue evidence="1">Leaf</tissue>
    </source>
</reference>
<name>A0A8X8DEK4_POPTO</name>
<proteinExistence type="predicted"/>